<evidence type="ECO:0000313" key="2">
    <source>
        <dbReference type="Proteomes" id="UP000295678"/>
    </source>
</evidence>
<sequence length="165" mass="18877">MRPEFKATVLPDSADDSLVIAYRRWCDLVSSGRLPSLSDMLAHETLRDHPGLAIIEVEWRDVGKPRFRFGRTAVLAEAFDRDGEGYALDEMVTPDSYPGIERTYRIALDERRGHYWIRTIVTRQGDMRSFERLLLPLSEDGHTVERLLGLFVRLKEGDSDVAEAI</sequence>
<dbReference type="AlphaFoldDB" id="A0A4R3MJF7"/>
<name>A0A4R3MJF7_9HYPH</name>
<accession>A0A4R3MJF7</accession>
<organism evidence="1 2">
    <name type="scientific">Tepidamorphus gemmatus</name>
    <dbReference type="NCBI Taxonomy" id="747076"/>
    <lineage>
        <taxon>Bacteria</taxon>
        <taxon>Pseudomonadati</taxon>
        <taxon>Pseudomonadota</taxon>
        <taxon>Alphaproteobacteria</taxon>
        <taxon>Hyphomicrobiales</taxon>
        <taxon>Tepidamorphaceae</taxon>
        <taxon>Tepidamorphus</taxon>
    </lineage>
</organism>
<dbReference type="Proteomes" id="UP000295678">
    <property type="component" value="Unassembled WGS sequence"/>
</dbReference>
<evidence type="ECO:0000313" key="1">
    <source>
        <dbReference type="EMBL" id="TCT13473.1"/>
    </source>
</evidence>
<comment type="caution">
    <text evidence="1">The sequence shown here is derived from an EMBL/GenBank/DDBJ whole genome shotgun (WGS) entry which is preliminary data.</text>
</comment>
<gene>
    <name evidence="1" type="ORF">EDC22_101340</name>
</gene>
<protein>
    <submittedName>
        <fullName evidence="1">PAS domain-containing protein</fullName>
    </submittedName>
</protein>
<dbReference type="EMBL" id="SMAK01000001">
    <property type="protein sequence ID" value="TCT13473.1"/>
    <property type="molecule type" value="Genomic_DNA"/>
</dbReference>
<proteinExistence type="predicted"/>
<dbReference type="RefSeq" id="WP_165926746.1">
    <property type="nucleotide sequence ID" value="NZ_SMAK01000001.1"/>
</dbReference>
<keyword evidence="2" id="KW-1185">Reference proteome</keyword>
<reference evidence="1 2" key="1">
    <citation type="submission" date="2019-03" db="EMBL/GenBank/DDBJ databases">
        <title>Genomic Encyclopedia of Type Strains, Phase IV (KMG-IV): sequencing the most valuable type-strain genomes for metagenomic binning, comparative biology and taxonomic classification.</title>
        <authorList>
            <person name="Goeker M."/>
        </authorList>
    </citation>
    <scope>NUCLEOTIDE SEQUENCE [LARGE SCALE GENOMIC DNA]</scope>
    <source>
        <strain evidence="1 2">DSM 19345</strain>
    </source>
</reference>